<dbReference type="InterPro" id="IPR038740">
    <property type="entry name" value="BioF2-like_GNAT_dom"/>
</dbReference>
<protein>
    <recommendedName>
        <fullName evidence="1">BioF2-like acetyltransferase domain-containing protein</fullName>
    </recommendedName>
</protein>
<organism evidence="2 3">
    <name type="scientific">Pelagibacterium lentulum</name>
    <dbReference type="NCBI Taxonomy" id="2029865"/>
    <lineage>
        <taxon>Bacteria</taxon>
        <taxon>Pseudomonadati</taxon>
        <taxon>Pseudomonadota</taxon>
        <taxon>Alphaproteobacteria</taxon>
        <taxon>Hyphomicrobiales</taxon>
        <taxon>Devosiaceae</taxon>
        <taxon>Pelagibacterium</taxon>
    </lineage>
</organism>
<dbReference type="EMBL" id="BMKB01000002">
    <property type="protein sequence ID" value="GGA48183.1"/>
    <property type="molecule type" value="Genomic_DNA"/>
</dbReference>
<dbReference type="Proteomes" id="UP000596977">
    <property type="component" value="Unassembled WGS sequence"/>
</dbReference>
<dbReference type="SUPFAM" id="SSF55729">
    <property type="entry name" value="Acyl-CoA N-acyltransferases (Nat)"/>
    <property type="match status" value="1"/>
</dbReference>
<name>A0A916RAF9_9HYPH</name>
<gene>
    <name evidence="2" type="ORF">GCM10011499_17570</name>
</gene>
<dbReference type="OrthoDB" id="8193702at2"/>
<reference evidence="2 3" key="1">
    <citation type="journal article" date="2014" name="Int. J. Syst. Evol. Microbiol.">
        <title>Complete genome sequence of Corynebacterium casei LMG S-19264T (=DSM 44701T), isolated from a smear-ripened cheese.</title>
        <authorList>
            <consortium name="US DOE Joint Genome Institute (JGI-PGF)"/>
            <person name="Walter F."/>
            <person name="Albersmeier A."/>
            <person name="Kalinowski J."/>
            <person name="Ruckert C."/>
        </authorList>
    </citation>
    <scope>NUCLEOTIDE SEQUENCE [LARGE SCALE GENOMIC DNA]</scope>
    <source>
        <strain evidence="2 3">CGMCC 1.15896</strain>
    </source>
</reference>
<evidence type="ECO:0000259" key="1">
    <source>
        <dbReference type="Pfam" id="PF13480"/>
    </source>
</evidence>
<dbReference type="InterPro" id="IPR016181">
    <property type="entry name" value="Acyl_CoA_acyltransferase"/>
</dbReference>
<evidence type="ECO:0000313" key="2">
    <source>
        <dbReference type="EMBL" id="GGA48183.1"/>
    </source>
</evidence>
<proteinExistence type="predicted"/>
<comment type="caution">
    <text evidence="2">The sequence shown here is derived from an EMBL/GenBank/DDBJ whole genome shotgun (WGS) entry which is preliminary data.</text>
</comment>
<dbReference type="Pfam" id="PF13480">
    <property type="entry name" value="Acetyltransf_6"/>
    <property type="match status" value="1"/>
</dbReference>
<keyword evidence="3" id="KW-1185">Reference proteome</keyword>
<dbReference type="RefSeq" id="WP_127070931.1">
    <property type="nucleotide sequence ID" value="NZ_BMKB01000002.1"/>
</dbReference>
<dbReference type="AlphaFoldDB" id="A0A916RAF9"/>
<accession>A0A916RAF9</accession>
<evidence type="ECO:0000313" key="3">
    <source>
        <dbReference type="Proteomes" id="UP000596977"/>
    </source>
</evidence>
<feature type="domain" description="BioF2-like acetyltransferase" evidence="1">
    <location>
        <begin position="191"/>
        <end position="336"/>
    </location>
</feature>
<sequence length="391" mass="43581">MTARALAQARQGDLPVVNENALNAFSVSASGKLSDVAENWRGFEAQGIDSPGQSFDFVRCWIARNRIAEKDCLFISARINERPLALLPLVRTAMLGGQAACFFAGDHVGCNGPLFDRAAFGALTHAEKASVWRRMLKLAVGVDIVLMPNIIAEHGREMGLDAAFSRTAAPDFLYRAEFADWAQCDLERRDKKKRKIDRQQRAKLEALGAVSFESVGPGAEGRAIIEIMFAQRARRFEMQGIADPFAAPEVRAFYMDLFEAAGGVLQVLRLNGEPVAVRYNIPTEDRLHCLISSMSWCEVTQTGSPGKQALLHVMQNVFDEGWTSFDMGKGLTDEKKLWCNKVIDLDCYHHARTPLGHMMMLGHQARMQAKGMIKNNSILFDMFRQVRKRLG</sequence>